<gene>
    <name evidence="1" type="ORF">SS50377_13110</name>
    <name evidence="2" type="ORF">SS50377_25187</name>
</gene>
<dbReference type="Proteomes" id="UP000018208">
    <property type="component" value="Unassembled WGS sequence"/>
</dbReference>
<dbReference type="EMBL" id="KI546059">
    <property type="protein sequence ID" value="EST46846.1"/>
    <property type="molecule type" value="Genomic_DNA"/>
</dbReference>
<evidence type="ECO:0000313" key="1">
    <source>
        <dbReference type="EMBL" id="EST46846.1"/>
    </source>
</evidence>
<sequence>MTLTFCDQRELAIRSIKLGRIDDAYVSMCCPLLSERGVQKVIQSTIRKSRVLFMALLANSIQLNQTERNISANMLRKLGPSSTQLAYNTVYEMAMTQ</sequence>
<dbReference type="AlphaFoldDB" id="V6LT26"/>
<name>V6LT26_9EUKA</name>
<evidence type="ECO:0000313" key="2">
    <source>
        <dbReference type="EMBL" id="KAH0573069.1"/>
    </source>
</evidence>
<proteinExistence type="predicted"/>
<reference evidence="2" key="2">
    <citation type="submission" date="2020-12" db="EMBL/GenBank/DDBJ databases">
        <title>New Spironucleus salmonicida genome in near-complete chromosomes.</title>
        <authorList>
            <person name="Xu F."/>
            <person name="Kurt Z."/>
            <person name="Jimenez-Gonzalez A."/>
            <person name="Astvaldsson A."/>
            <person name="Andersson J.O."/>
            <person name="Svard S.G."/>
        </authorList>
    </citation>
    <scope>NUCLEOTIDE SEQUENCE</scope>
    <source>
        <strain evidence="2">ATCC 50377</strain>
    </source>
</reference>
<keyword evidence="3" id="KW-1185">Reference proteome</keyword>
<organism evidence="1">
    <name type="scientific">Spironucleus salmonicida</name>
    <dbReference type="NCBI Taxonomy" id="348837"/>
    <lineage>
        <taxon>Eukaryota</taxon>
        <taxon>Metamonada</taxon>
        <taxon>Diplomonadida</taxon>
        <taxon>Hexamitidae</taxon>
        <taxon>Hexamitinae</taxon>
        <taxon>Spironucleus</taxon>
    </lineage>
</organism>
<protein>
    <submittedName>
        <fullName evidence="1">Uncharacterized protein</fullName>
    </submittedName>
</protein>
<evidence type="ECO:0000313" key="3">
    <source>
        <dbReference type="Proteomes" id="UP000018208"/>
    </source>
</evidence>
<reference evidence="1 2" key="1">
    <citation type="journal article" date="2014" name="PLoS Genet.">
        <title>The Genome of Spironucleus salmonicida Highlights a Fish Pathogen Adapted to Fluctuating Environments.</title>
        <authorList>
            <person name="Xu F."/>
            <person name="Jerlstrom-Hultqvist J."/>
            <person name="Einarsson E."/>
            <person name="Astvaldsson A."/>
            <person name="Svard S.G."/>
            <person name="Andersson J.O."/>
        </authorList>
    </citation>
    <scope>NUCLEOTIDE SEQUENCE</scope>
    <source>
        <strain evidence="2">ATCC 50377</strain>
    </source>
</reference>
<dbReference type="EMBL" id="AUWU02000005">
    <property type="protein sequence ID" value="KAH0573069.1"/>
    <property type="molecule type" value="Genomic_DNA"/>
</dbReference>
<accession>V6LT26</accession>
<dbReference type="VEuPathDB" id="GiardiaDB:SS50377_25187"/>